<organism evidence="2 3">
    <name type="scientific">Periplaneta americana</name>
    <name type="common">American cockroach</name>
    <name type="synonym">Blatta americana</name>
    <dbReference type="NCBI Taxonomy" id="6978"/>
    <lineage>
        <taxon>Eukaryota</taxon>
        <taxon>Metazoa</taxon>
        <taxon>Ecdysozoa</taxon>
        <taxon>Arthropoda</taxon>
        <taxon>Hexapoda</taxon>
        <taxon>Insecta</taxon>
        <taxon>Pterygota</taxon>
        <taxon>Neoptera</taxon>
        <taxon>Polyneoptera</taxon>
        <taxon>Dictyoptera</taxon>
        <taxon>Blattodea</taxon>
        <taxon>Blattoidea</taxon>
        <taxon>Blattidae</taxon>
        <taxon>Blattinae</taxon>
        <taxon>Periplaneta</taxon>
    </lineage>
</organism>
<feature type="region of interest" description="Disordered" evidence="1">
    <location>
        <begin position="146"/>
        <end position="166"/>
    </location>
</feature>
<gene>
    <name evidence="2" type="ORF">ANN_17169</name>
</gene>
<dbReference type="EMBL" id="JAJSOF020000021">
    <property type="protein sequence ID" value="KAJ4437035.1"/>
    <property type="molecule type" value="Genomic_DNA"/>
</dbReference>
<reference evidence="2 3" key="1">
    <citation type="journal article" date="2022" name="Allergy">
        <title>Genome assembly and annotation of Periplaneta americana reveal a comprehensive cockroach allergen profile.</title>
        <authorList>
            <person name="Wang L."/>
            <person name="Xiong Q."/>
            <person name="Saelim N."/>
            <person name="Wang L."/>
            <person name="Nong W."/>
            <person name="Wan A.T."/>
            <person name="Shi M."/>
            <person name="Liu X."/>
            <person name="Cao Q."/>
            <person name="Hui J.H.L."/>
            <person name="Sookrung N."/>
            <person name="Leung T.F."/>
            <person name="Tungtrongchitr A."/>
            <person name="Tsui S.K.W."/>
        </authorList>
    </citation>
    <scope>NUCLEOTIDE SEQUENCE [LARGE SCALE GENOMIC DNA]</scope>
    <source>
        <strain evidence="2">PWHHKU_190912</strain>
    </source>
</reference>
<sequence>LPRFLHESLSSVRPVYVIDVYKLTPSNGPKERSRRARDLTVALDNLIAIEFRPGDFFFNVEPVIRNEATHRKISVSWEIGGKRPLGRPRRRREDNIQMDLREVGYDDRDWINLAQYRDQWRAYVRAAMNLRLQNLSTQTKCYFEKDERDSKRTRMTSRDSKDKCNEHSERERQLVLFISDGVPVKYRFTDFALRIKAASSTSECSLSLSLSLNDGQTDRSFQTRYKEHITVITKLQNTSTYAEHITNANHTYRDINTDMEILHIQPKSQKLNTLEQYETYRHTKTHPNEILNIKLNFRTHTLFDSTLYYTNTPSQETKQEAPRPTTTSSEDDPKKVETCKPAPRNPFPEYEYPRKLSTTNYVTFLTANSITARKGLEPWSPGWKTSTLAPQSCPVGLS</sequence>
<evidence type="ECO:0000313" key="3">
    <source>
        <dbReference type="Proteomes" id="UP001148838"/>
    </source>
</evidence>
<comment type="caution">
    <text evidence="2">The sequence shown here is derived from an EMBL/GenBank/DDBJ whole genome shotgun (WGS) entry which is preliminary data.</text>
</comment>
<proteinExistence type="predicted"/>
<evidence type="ECO:0000256" key="1">
    <source>
        <dbReference type="SAM" id="MobiDB-lite"/>
    </source>
</evidence>
<name>A0ABQ8SS66_PERAM</name>
<evidence type="ECO:0000313" key="2">
    <source>
        <dbReference type="EMBL" id="KAJ4437035.1"/>
    </source>
</evidence>
<accession>A0ABQ8SS66</accession>
<feature type="region of interest" description="Disordered" evidence="1">
    <location>
        <begin position="310"/>
        <end position="351"/>
    </location>
</feature>
<protein>
    <submittedName>
        <fullName evidence="2">Uncharacterized protein</fullName>
    </submittedName>
</protein>
<feature type="non-terminal residue" evidence="2">
    <location>
        <position position="1"/>
    </location>
</feature>
<dbReference type="Proteomes" id="UP001148838">
    <property type="component" value="Unassembled WGS sequence"/>
</dbReference>
<keyword evidence="3" id="KW-1185">Reference proteome</keyword>